<dbReference type="GeneID" id="85353366"/>
<dbReference type="AlphaFoldDB" id="A0AA39K1H3"/>
<keyword evidence="3" id="KW-1185">Reference proteome</keyword>
<dbReference type="EMBL" id="JAUEPS010000029">
    <property type="protein sequence ID" value="KAK0452856.1"/>
    <property type="molecule type" value="Genomic_DNA"/>
</dbReference>
<accession>A0AA39K1H3</accession>
<dbReference type="Proteomes" id="UP001175211">
    <property type="component" value="Unassembled WGS sequence"/>
</dbReference>
<dbReference type="RefSeq" id="XP_060328192.1">
    <property type="nucleotide sequence ID" value="XM_060469818.1"/>
</dbReference>
<evidence type="ECO:0000256" key="1">
    <source>
        <dbReference type="SAM" id="MobiDB-lite"/>
    </source>
</evidence>
<gene>
    <name evidence="2" type="ORF">EV420DRAFT_1481854</name>
</gene>
<evidence type="ECO:0000313" key="2">
    <source>
        <dbReference type="EMBL" id="KAK0452856.1"/>
    </source>
</evidence>
<feature type="region of interest" description="Disordered" evidence="1">
    <location>
        <begin position="278"/>
        <end position="314"/>
    </location>
</feature>
<comment type="caution">
    <text evidence="2">The sequence shown here is derived from an EMBL/GenBank/DDBJ whole genome shotgun (WGS) entry which is preliminary data.</text>
</comment>
<organism evidence="2 3">
    <name type="scientific">Armillaria tabescens</name>
    <name type="common">Ringless honey mushroom</name>
    <name type="synonym">Agaricus tabescens</name>
    <dbReference type="NCBI Taxonomy" id="1929756"/>
    <lineage>
        <taxon>Eukaryota</taxon>
        <taxon>Fungi</taxon>
        <taxon>Dikarya</taxon>
        <taxon>Basidiomycota</taxon>
        <taxon>Agaricomycotina</taxon>
        <taxon>Agaricomycetes</taxon>
        <taxon>Agaricomycetidae</taxon>
        <taxon>Agaricales</taxon>
        <taxon>Marasmiineae</taxon>
        <taxon>Physalacriaceae</taxon>
        <taxon>Desarmillaria</taxon>
    </lineage>
</organism>
<sequence length="345" mass="38806">MEAHEGSEHEYGIDGVHEQKSLLNRHEDDQMQGSWLQASRFEWCGPNLTLRSNVLQDSRIWRASRVANMVGIDKRPNVVSMLSSRVGRDGGASTVVNWINTGFRLPRTHGMNVVYALVITTAEAVSLRSSTLTLLTTRADERRACASRRDRHRSWTFPGLYPPHTHIPQDVAVHLETDLKRGFKSKDNHCILTRCAPVKVALIREVARAVVVGTNRWRAACGHAERACARSVLKEKKTSLRKSKGCEGKKWHRWTKTSFGGRWSVAVRWTGLGYKEREGERSSSSSMTSAAFPAPRLRPGRIQQPRSQWQAPLGSQFPNAQSNRVLFSYQTSSSSGFLIFLAIFP</sequence>
<reference evidence="2" key="1">
    <citation type="submission" date="2023-06" db="EMBL/GenBank/DDBJ databases">
        <authorList>
            <consortium name="Lawrence Berkeley National Laboratory"/>
            <person name="Ahrendt S."/>
            <person name="Sahu N."/>
            <person name="Indic B."/>
            <person name="Wong-Bajracharya J."/>
            <person name="Merenyi Z."/>
            <person name="Ke H.-M."/>
            <person name="Monk M."/>
            <person name="Kocsube S."/>
            <person name="Drula E."/>
            <person name="Lipzen A."/>
            <person name="Balint B."/>
            <person name="Henrissat B."/>
            <person name="Andreopoulos B."/>
            <person name="Martin F.M."/>
            <person name="Harder C.B."/>
            <person name="Rigling D."/>
            <person name="Ford K.L."/>
            <person name="Foster G.D."/>
            <person name="Pangilinan J."/>
            <person name="Papanicolaou A."/>
            <person name="Barry K."/>
            <person name="LaButti K."/>
            <person name="Viragh M."/>
            <person name="Koriabine M."/>
            <person name="Yan M."/>
            <person name="Riley R."/>
            <person name="Champramary S."/>
            <person name="Plett K.L."/>
            <person name="Tsai I.J."/>
            <person name="Slot J."/>
            <person name="Sipos G."/>
            <person name="Plett J."/>
            <person name="Nagy L.G."/>
            <person name="Grigoriev I.V."/>
        </authorList>
    </citation>
    <scope>NUCLEOTIDE SEQUENCE</scope>
    <source>
        <strain evidence="2">CCBAS 213</strain>
    </source>
</reference>
<evidence type="ECO:0000313" key="3">
    <source>
        <dbReference type="Proteomes" id="UP001175211"/>
    </source>
</evidence>
<protein>
    <submittedName>
        <fullName evidence="2">Uncharacterized protein</fullName>
    </submittedName>
</protein>
<name>A0AA39K1H3_ARMTA</name>
<proteinExistence type="predicted"/>